<comment type="function">
    <text evidence="10">Confers DNA tethering and processivity to DNA polymerases and other proteins. Acts as a clamp, forming a ring around DNA (a reaction catalyzed by the clamp-loading complex) which diffuses in an ATP-independent manner freely and bidirectionally along dsDNA. Initially characterized for its ability to contact the catalytic subunit of DNA polymerase III (Pol III), a complex, multichain enzyme responsible for most of the replicative synthesis in bacteria; Pol III exhibits 3'-5' exonuclease proofreading activity. The beta chain is required for initiation of replication as well as for processivity of DNA replication.</text>
</comment>
<dbReference type="GO" id="GO:0008408">
    <property type="term" value="F:3'-5' exonuclease activity"/>
    <property type="evidence" value="ECO:0007669"/>
    <property type="project" value="InterPro"/>
</dbReference>
<evidence type="ECO:0000256" key="7">
    <source>
        <dbReference type="ARBA" id="ARBA00022705"/>
    </source>
</evidence>
<reference evidence="15" key="1">
    <citation type="submission" date="2015-08" db="EMBL/GenBank/DDBJ databases">
        <title>Genome sequence of the strict anaerobe Clostridium homopropionicum LuHBu1 (DSM 5847T).</title>
        <authorList>
            <person name="Poehlein A."/>
            <person name="Beck M."/>
            <person name="Schiel-Bengelsdorf B."/>
            <person name="Bengelsdorf F.R."/>
            <person name="Daniel R."/>
            <person name="Duerre P."/>
        </authorList>
    </citation>
    <scope>NUCLEOTIDE SEQUENCE [LARGE SCALE GENOMIC DNA]</scope>
    <source>
        <strain evidence="15">DSM 5847</strain>
    </source>
</reference>
<comment type="caution">
    <text evidence="14">The sequence shown here is derived from an EMBL/GenBank/DDBJ whole genome shotgun (WGS) entry which is preliminary data.</text>
</comment>
<dbReference type="AlphaFoldDB" id="A0A0L6ZBH0"/>
<dbReference type="PIRSF" id="PIRSF000804">
    <property type="entry name" value="DNA_pol_III_b"/>
    <property type="match status" value="1"/>
</dbReference>
<evidence type="ECO:0000259" key="11">
    <source>
        <dbReference type="Pfam" id="PF00712"/>
    </source>
</evidence>
<feature type="domain" description="DNA polymerase III beta sliding clamp N-terminal" evidence="11">
    <location>
        <begin position="1"/>
        <end position="119"/>
    </location>
</feature>
<evidence type="ECO:0000256" key="10">
    <source>
        <dbReference type="PIRNR" id="PIRNR000804"/>
    </source>
</evidence>
<dbReference type="RefSeq" id="WP_052220890.1">
    <property type="nucleotide sequence ID" value="NZ_LHUR01000017.1"/>
</dbReference>
<accession>A0A0L6ZBH0</accession>
<dbReference type="GO" id="GO:0009360">
    <property type="term" value="C:DNA polymerase III complex"/>
    <property type="evidence" value="ECO:0007669"/>
    <property type="project" value="InterPro"/>
</dbReference>
<evidence type="ECO:0000259" key="12">
    <source>
        <dbReference type="Pfam" id="PF02767"/>
    </source>
</evidence>
<keyword evidence="6 10" id="KW-0548">Nucleotidyltransferase</keyword>
<feature type="domain" description="DNA polymerase III beta sliding clamp C-terminal" evidence="13">
    <location>
        <begin position="244"/>
        <end position="363"/>
    </location>
</feature>
<protein>
    <recommendedName>
        <fullName evidence="3 10">Beta sliding clamp</fullName>
    </recommendedName>
</protein>
<dbReference type="SMART" id="SM00480">
    <property type="entry name" value="POL3Bc"/>
    <property type="match status" value="1"/>
</dbReference>
<keyword evidence="5 10" id="KW-0808">Transferase</keyword>
<evidence type="ECO:0000256" key="1">
    <source>
        <dbReference type="ARBA" id="ARBA00004496"/>
    </source>
</evidence>
<dbReference type="CDD" id="cd00140">
    <property type="entry name" value="beta_clamp"/>
    <property type="match status" value="1"/>
</dbReference>
<dbReference type="Proteomes" id="UP000037043">
    <property type="component" value="Unassembled WGS sequence"/>
</dbReference>
<evidence type="ECO:0000313" key="14">
    <source>
        <dbReference type="EMBL" id="KOA20311.1"/>
    </source>
</evidence>
<dbReference type="Gene3D" id="3.10.150.10">
    <property type="entry name" value="DNA Polymerase III, subunit A, domain 2"/>
    <property type="match status" value="1"/>
</dbReference>
<dbReference type="InterPro" id="IPR022634">
    <property type="entry name" value="DNA_polIII_beta_N"/>
</dbReference>
<dbReference type="Gene3D" id="3.70.10.10">
    <property type="match status" value="1"/>
</dbReference>
<dbReference type="GO" id="GO:0003677">
    <property type="term" value="F:DNA binding"/>
    <property type="evidence" value="ECO:0007669"/>
    <property type="project" value="UniProtKB-UniRule"/>
</dbReference>
<evidence type="ECO:0000256" key="2">
    <source>
        <dbReference type="ARBA" id="ARBA00010752"/>
    </source>
</evidence>
<comment type="similarity">
    <text evidence="2 10">Belongs to the beta sliding clamp family.</text>
</comment>
<name>A0A0L6ZBH0_9CLOT</name>
<gene>
    <name evidence="14" type="primary">dnaN</name>
    <name evidence="14" type="ORF">CLHOM_13070</name>
</gene>
<evidence type="ECO:0000256" key="5">
    <source>
        <dbReference type="ARBA" id="ARBA00022679"/>
    </source>
</evidence>
<keyword evidence="9" id="KW-0238">DNA-binding</keyword>
<dbReference type="Pfam" id="PF00712">
    <property type="entry name" value="DNA_pol3_beta"/>
    <property type="match status" value="1"/>
</dbReference>
<evidence type="ECO:0000256" key="8">
    <source>
        <dbReference type="ARBA" id="ARBA00022932"/>
    </source>
</evidence>
<comment type="subunit">
    <text evidence="10">Forms a ring-shaped head-to-tail homodimer around DNA.</text>
</comment>
<dbReference type="SUPFAM" id="SSF55979">
    <property type="entry name" value="DNA clamp"/>
    <property type="match status" value="3"/>
</dbReference>
<dbReference type="PANTHER" id="PTHR30478">
    <property type="entry name" value="DNA POLYMERASE III SUBUNIT BETA"/>
    <property type="match status" value="1"/>
</dbReference>
<dbReference type="GO" id="GO:0003887">
    <property type="term" value="F:DNA-directed DNA polymerase activity"/>
    <property type="evidence" value="ECO:0007669"/>
    <property type="project" value="UniProtKB-UniRule"/>
</dbReference>
<dbReference type="GO" id="GO:0006271">
    <property type="term" value="P:DNA strand elongation involved in DNA replication"/>
    <property type="evidence" value="ECO:0007669"/>
    <property type="project" value="TreeGrafter"/>
</dbReference>
<keyword evidence="8 10" id="KW-0239">DNA-directed DNA polymerase</keyword>
<proteinExistence type="inferred from homology"/>
<evidence type="ECO:0000256" key="3">
    <source>
        <dbReference type="ARBA" id="ARBA00021035"/>
    </source>
</evidence>
<evidence type="ECO:0000256" key="4">
    <source>
        <dbReference type="ARBA" id="ARBA00022490"/>
    </source>
</evidence>
<dbReference type="NCBIfam" id="TIGR00663">
    <property type="entry name" value="dnan"/>
    <property type="match status" value="1"/>
</dbReference>
<evidence type="ECO:0000256" key="6">
    <source>
        <dbReference type="ARBA" id="ARBA00022695"/>
    </source>
</evidence>
<evidence type="ECO:0000259" key="13">
    <source>
        <dbReference type="Pfam" id="PF02768"/>
    </source>
</evidence>
<keyword evidence="15" id="KW-1185">Reference proteome</keyword>
<dbReference type="InterPro" id="IPR001001">
    <property type="entry name" value="DNA_polIII_beta"/>
</dbReference>
<evidence type="ECO:0000256" key="9">
    <source>
        <dbReference type="ARBA" id="ARBA00023125"/>
    </source>
</evidence>
<organism evidence="14 15">
    <name type="scientific">Clostridium homopropionicum DSM 5847</name>
    <dbReference type="NCBI Taxonomy" id="1121318"/>
    <lineage>
        <taxon>Bacteria</taxon>
        <taxon>Bacillati</taxon>
        <taxon>Bacillota</taxon>
        <taxon>Clostridia</taxon>
        <taxon>Eubacteriales</taxon>
        <taxon>Clostridiaceae</taxon>
        <taxon>Clostridium</taxon>
    </lineage>
</organism>
<dbReference type="InterPro" id="IPR046938">
    <property type="entry name" value="DNA_clamp_sf"/>
</dbReference>
<keyword evidence="7 10" id="KW-0235">DNA replication</keyword>
<dbReference type="Pfam" id="PF02767">
    <property type="entry name" value="DNA_pol3_beta_2"/>
    <property type="match status" value="1"/>
</dbReference>
<keyword evidence="4 10" id="KW-0963">Cytoplasm</keyword>
<dbReference type="PANTHER" id="PTHR30478:SF0">
    <property type="entry name" value="BETA SLIDING CLAMP"/>
    <property type="match status" value="1"/>
</dbReference>
<dbReference type="STRING" id="36844.SAMN04488501_1176"/>
<dbReference type="EMBL" id="LHUR01000017">
    <property type="protein sequence ID" value="KOA20311.1"/>
    <property type="molecule type" value="Genomic_DNA"/>
</dbReference>
<sequence length="367" mass="41255">MNFSCTKTKLQEAISIAQKAVTGKSPMPILQGILISAKDNELILIGSDIDLSIETKIEAEVLQEGSIVVDAKIFGEIIRKLPNSLVEIKTLDNNSIEIICEKSKFNLIHMDPEEFPSLPRINENIIFSVSQKMLKNMIKSTIFAIAQEETRPILTGILFEVKENKLNLVALDGYRLALRSSIIENEDVINAVIPGKTFNEVSKILSDEDENVNITFTPNHILFNLGDTKIVSRLLEGEFIKYNSIIPEEFALKVTAKRLELLNCIERASLMAKDGNTNLIKFDIKEDTLIITSNSQLGRVREELNIILQGEELQIAFNSKYLIDVLKIIEEDEIVLEFSSSVSPCVIKSKENNNYTYLVLPVRLLSN</sequence>
<comment type="subcellular location">
    <subcellularLocation>
        <location evidence="1 10">Cytoplasm</location>
    </subcellularLocation>
</comment>
<dbReference type="GO" id="GO:0005737">
    <property type="term" value="C:cytoplasm"/>
    <property type="evidence" value="ECO:0007669"/>
    <property type="project" value="UniProtKB-SubCell"/>
</dbReference>
<evidence type="ECO:0000313" key="15">
    <source>
        <dbReference type="Proteomes" id="UP000037043"/>
    </source>
</evidence>
<feature type="domain" description="DNA polymerase III beta sliding clamp central" evidence="12">
    <location>
        <begin position="129"/>
        <end position="239"/>
    </location>
</feature>
<dbReference type="Pfam" id="PF02768">
    <property type="entry name" value="DNA_pol3_beta_3"/>
    <property type="match status" value="1"/>
</dbReference>
<dbReference type="InterPro" id="IPR022635">
    <property type="entry name" value="DNA_polIII_beta_C"/>
</dbReference>
<dbReference type="PATRIC" id="fig|1121318.3.peg.1320"/>
<dbReference type="InterPro" id="IPR022637">
    <property type="entry name" value="DNA_polIII_beta_cen"/>
</dbReference>